<accession>A0ABS4DM38</accession>
<comment type="caution">
    <text evidence="2">The sequence shown here is derived from an EMBL/GenBank/DDBJ whole genome shotgun (WGS) entry which is preliminary data.</text>
</comment>
<dbReference type="Proteomes" id="UP000823790">
    <property type="component" value="Unassembled WGS sequence"/>
</dbReference>
<gene>
    <name evidence="2" type="ORF">J7I44_07415</name>
</gene>
<name>A0ABS4DM38_9GAMM</name>
<evidence type="ECO:0000313" key="3">
    <source>
        <dbReference type="Proteomes" id="UP000823790"/>
    </source>
</evidence>
<organism evidence="2 3">
    <name type="scientific">Frateuria flava</name>
    <dbReference type="NCBI Taxonomy" id="2821489"/>
    <lineage>
        <taxon>Bacteria</taxon>
        <taxon>Pseudomonadati</taxon>
        <taxon>Pseudomonadota</taxon>
        <taxon>Gammaproteobacteria</taxon>
        <taxon>Lysobacterales</taxon>
        <taxon>Rhodanobacteraceae</taxon>
        <taxon>Frateuria</taxon>
    </lineage>
</organism>
<feature type="chain" id="PRO_5046699791" evidence="1">
    <location>
        <begin position="24"/>
        <end position="239"/>
    </location>
</feature>
<evidence type="ECO:0000256" key="1">
    <source>
        <dbReference type="SAM" id="SignalP"/>
    </source>
</evidence>
<keyword evidence="1" id="KW-0732">Signal</keyword>
<proteinExistence type="predicted"/>
<keyword evidence="3" id="KW-1185">Reference proteome</keyword>
<feature type="signal peptide" evidence="1">
    <location>
        <begin position="1"/>
        <end position="23"/>
    </location>
</feature>
<protein>
    <submittedName>
        <fullName evidence="2">Uncharacterized protein</fullName>
    </submittedName>
</protein>
<evidence type="ECO:0000313" key="2">
    <source>
        <dbReference type="EMBL" id="MBP1474123.1"/>
    </source>
</evidence>
<sequence length="239" mass="26067">MSRALRLAATTLAWAMPMLAAHAVDHARVLGPQEKVAGRSQADYAIAWWQWVMRPPDGVRAYQDPSGAQCAINQHGPVWFLAGTEGTMDARRECLIPADTHVFVPVIAVLAHASPGNPLACAQAQASVRATNDHLAQAQVLLDGEVIAHVPDHRLRTRCFDAFQDAKYVERHAPYVPAASDGYWLMLAPLPPGTHRLSIRARYDHPGGLQGDLEEVFEYQLRVGGKPAPLPRVGQPIST</sequence>
<reference evidence="2 3" key="1">
    <citation type="submission" date="2021-04" db="EMBL/GenBank/DDBJ databases">
        <authorList>
            <person name="Huq M.A."/>
        </authorList>
    </citation>
    <scope>NUCLEOTIDE SEQUENCE [LARGE SCALE GENOMIC DNA]</scope>
    <source>
        <strain evidence="2 3">MAH-13</strain>
    </source>
</reference>
<dbReference type="EMBL" id="JAGJRS010000015">
    <property type="protein sequence ID" value="MBP1474123.1"/>
    <property type="molecule type" value="Genomic_DNA"/>
</dbReference>
<dbReference type="RefSeq" id="WP_209618314.1">
    <property type="nucleotide sequence ID" value="NZ_JAGJRS010000015.1"/>
</dbReference>